<dbReference type="OrthoDB" id="6058248at2"/>
<comment type="caution">
    <text evidence="1">The sequence shown here is derived from an EMBL/GenBank/DDBJ whole genome shotgun (WGS) entry which is preliminary data.</text>
</comment>
<dbReference type="EMBL" id="SMTF01000010">
    <property type="protein sequence ID" value="TDK23136.1"/>
    <property type="molecule type" value="Genomic_DNA"/>
</dbReference>
<name>A0A4R5TRN2_9GAMM</name>
<accession>A0A4R5TRN2</accession>
<evidence type="ECO:0000313" key="1">
    <source>
        <dbReference type="EMBL" id="TDK23136.1"/>
    </source>
</evidence>
<proteinExistence type="predicted"/>
<reference evidence="1 2" key="1">
    <citation type="submission" date="2019-03" db="EMBL/GenBank/DDBJ databases">
        <title>Luteimonas zhaokaii sp.nov., isolated from the rectal contents of Plateau pika in Yushu, Qinghai Province, China.</title>
        <authorList>
            <person name="Zhang G."/>
        </authorList>
    </citation>
    <scope>NUCLEOTIDE SEQUENCE [LARGE SCALE GENOMIC DNA]</scope>
    <source>
        <strain evidence="1 2">B9</strain>
    </source>
</reference>
<dbReference type="Proteomes" id="UP000294796">
    <property type="component" value="Unassembled WGS sequence"/>
</dbReference>
<organism evidence="1 2">
    <name type="scientific">Luteimonas aestuarii</name>
    <dbReference type="NCBI Taxonomy" id="453837"/>
    <lineage>
        <taxon>Bacteria</taxon>
        <taxon>Pseudomonadati</taxon>
        <taxon>Pseudomonadota</taxon>
        <taxon>Gammaproteobacteria</taxon>
        <taxon>Lysobacterales</taxon>
        <taxon>Lysobacteraceae</taxon>
        <taxon>Luteimonas</taxon>
    </lineage>
</organism>
<gene>
    <name evidence="1" type="ORF">E2F46_12290</name>
</gene>
<keyword evidence="2" id="KW-1185">Reference proteome</keyword>
<sequence>MARCSCMRWSGWCGSGRASWTATHCRSMSLQALFAMGLPRRVVGRLAVGVAMVVSGSHALAQDVQSIPRGENGYELRIELGGVTSLEDAQEALWPHAQRLCGDRAVQYGQYRYDAIAPLAGTGTDGDRAGHMALVQALECVGDAGLHEQEAPAFVPAPLVPPTPEDEAAVRDLSVNYLSAVDEDRFADAFAMMSPSFRPIMAQGNWRETRGAFNSKVESQAVRQIVRLTWYDDPAGAPTPGRYVAADYRGDHAGGAFYCGYLVWLLQADGSYRLVRSEEGMLSGEEARRIPAGMRATVRAQLQCRD</sequence>
<dbReference type="InterPro" id="IPR025091">
    <property type="entry name" value="DUF4019"/>
</dbReference>
<dbReference type="AlphaFoldDB" id="A0A4R5TRN2"/>
<evidence type="ECO:0000313" key="2">
    <source>
        <dbReference type="Proteomes" id="UP000294796"/>
    </source>
</evidence>
<dbReference type="Pfam" id="PF13211">
    <property type="entry name" value="DUF4019"/>
    <property type="match status" value="1"/>
</dbReference>
<protein>
    <submittedName>
        <fullName evidence="1">DUF4019 domain-containing protein</fullName>
    </submittedName>
</protein>